<accession>A0A2W4WES9</accession>
<dbReference type="GO" id="GO:0030288">
    <property type="term" value="C:outer membrane-bounded periplasmic space"/>
    <property type="evidence" value="ECO:0007669"/>
    <property type="project" value="InterPro"/>
</dbReference>
<dbReference type="Gene3D" id="2.40.10.410">
    <property type="entry name" value="FlgT, C-terminal domain"/>
    <property type="match status" value="1"/>
</dbReference>
<evidence type="ECO:0000256" key="2">
    <source>
        <dbReference type="ARBA" id="ARBA00022729"/>
    </source>
</evidence>
<evidence type="ECO:0000256" key="4">
    <source>
        <dbReference type="ARBA" id="ARBA00023139"/>
    </source>
</evidence>
<reference evidence="7 8" key="2">
    <citation type="submission" date="2018-06" db="EMBL/GenBank/DDBJ databases">
        <title>Metagenomic assembly of (sub)arctic Cyanobacteria and their associated microbiome from non-axenic cultures.</title>
        <authorList>
            <person name="Baurain D."/>
        </authorList>
    </citation>
    <scope>NUCLEOTIDE SEQUENCE [LARGE SCALE GENOMIC DNA]</scope>
    <source>
        <strain evidence="7">ULC041bin1</strain>
    </source>
</reference>
<comment type="caution">
    <text evidence="7">The sequence shown here is derived from an EMBL/GenBank/DDBJ whole genome shotgun (WGS) entry which is preliminary data.</text>
</comment>
<evidence type="ECO:0000313" key="7">
    <source>
        <dbReference type="EMBL" id="PZO42992.1"/>
    </source>
</evidence>
<dbReference type="EMBL" id="QBMN01000035">
    <property type="protein sequence ID" value="PZO42992.1"/>
    <property type="molecule type" value="Genomic_DNA"/>
</dbReference>
<dbReference type="InterPro" id="IPR005534">
    <property type="entry name" value="Curli_assmbl/transp-comp_CsgG"/>
</dbReference>
<name>A0A2W4WES9_9CYAN</name>
<reference evidence="8" key="1">
    <citation type="submission" date="2018-04" db="EMBL/GenBank/DDBJ databases">
        <authorList>
            <person name="Cornet L."/>
        </authorList>
    </citation>
    <scope>NUCLEOTIDE SEQUENCE [LARGE SCALE GENOMIC DNA]</scope>
</reference>
<dbReference type="InterPro" id="IPR038165">
    <property type="entry name" value="FlgT_C_sf"/>
</dbReference>
<evidence type="ECO:0000256" key="1">
    <source>
        <dbReference type="ARBA" id="ARBA00022475"/>
    </source>
</evidence>
<evidence type="ECO:0000256" key="3">
    <source>
        <dbReference type="ARBA" id="ARBA00023136"/>
    </source>
</evidence>
<sequence length="333" mass="34201">MKRLKLSLVGGLLLCSSVGLATPALSDQPMAEPRQRVLLTQSSTQPQDRMRIAVLDFDFSSTGTTYRSVSFFRLSSPEKGVSDLLTNELVGSGRFIMVERSRIDAILQEQNLGLSGRVDAATAAEVGRILGVDAVIVGSITRFNLGSGSSGVNLGPFSVGGGNRNAEVALSARLINTTTAEILSVAEGSGTATEGGGSVRLGRIGGNTDSRNEDALLSDAASDAVADLAQNILAVAPGSPAGAASSVSAVVADVDGNTVILNRGSRDGFQAGMVVSIERVDREVTDPDTGRVLRTITTSAGRVELTDVDSSSSIGTIVQGTGIQVGDRAVIVP</sequence>
<evidence type="ECO:0000313" key="8">
    <source>
        <dbReference type="Proteomes" id="UP000249081"/>
    </source>
</evidence>
<dbReference type="Pfam" id="PF03783">
    <property type="entry name" value="CsgG"/>
    <property type="match status" value="1"/>
</dbReference>
<feature type="signal peptide" evidence="6">
    <location>
        <begin position="1"/>
        <end position="21"/>
    </location>
</feature>
<keyword evidence="3" id="KW-0472">Membrane</keyword>
<keyword evidence="5" id="KW-0449">Lipoprotein</keyword>
<keyword evidence="2 6" id="KW-0732">Signal</keyword>
<proteinExistence type="predicted"/>
<gene>
    <name evidence="7" type="ORF">DCF17_06950</name>
</gene>
<keyword evidence="1" id="KW-1003">Cell membrane</keyword>
<dbReference type="PANTHER" id="PTHR41164">
    <property type="entry name" value="CURLI PRODUCTION ASSEMBLY/TRANSPORT COMPONENT CSGG"/>
    <property type="match status" value="1"/>
</dbReference>
<dbReference type="AlphaFoldDB" id="A0A2W4WES9"/>
<keyword evidence="4" id="KW-0564">Palmitate</keyword>
<evidence type="ECO:0000256" key="5">
    <source>
        <dbReference type="ARBA" id="ARBA00023288"/>
    </source>
</evidence>
<dbReference type="Gene3D" id="3.40.50.10610">
    <property type="entry name" value="ABC-type transport auxiliary lipoprotein component"/>
    <property type="match status" value="1"/>
</dbReference>
<protein>
    <submittedName>
        <fullName evidence="7">Penicillin-binding protein activator LpoB</fullName>
    </submittedName>
</protein>
<organism evidence="7 8">
    <name type="scientific">Shackletoniella antarctica</name>
    <dbReference type="NCBI Taxonomy" id="268115"/>
    <lineage>
        <taxon>Bacteria</taxon>
        <taxon>Bacillati</taxon>
        <taxon>Cyanobacteriota</taxon>
        <taxon>Cyanophyceae</taxon>
        <taxon>Oculatellales</taxon>
        <taxon>Oculatellaceae</taxon>
        <taxon>Shackletoniella</taxon>
    </lineage>
</organism>
<dbReference type="PANTHER" id="PTHR41164:SF1">
    <property type="entry name" value="CURLI PRODUCTION ASSEMBLY_TRANSPORT COMPONENT CSGG"/>
    <property type="match status" value="1"/>
</dbReference>
<dbReference type="Proteomes" id="UP000249081">
    <property type="component" value="Unassembled WGS sequence"/>
</dbReference>
<feature type="chain" id="PRO_5015845801" evidence="6">
    <location>
        <begin position="22"/>
        <end position="333"/>
    </location>
</feature>
<evidence type="ECO:0000256" key="6">
    <source>
        <dbReference type="SAM" id="SignalP"/>
    </source>
</evidence>